<dbReference type="PROSITE" id="PS50283">
    <property type="entry name" value="NA_SOLUT_SYMP_3"/>
    <property type="match status" value="1"/>
</dbReference>
<dbReference type="GO" id="GO:0005886">
    <property type="term" value="C:plasma membrane"/>
    <property type="evidence" value="ECO:0007669"/>
    <property type="project" value="UniProtKB-SubCell"/>
</dbReference>
<feature type="transmembrane region" description="Helical" evidence="12">
    <location>
        <begin position="49"/>
        <end position="67"/>
    </location>
</feature>
<feature type="transmembrane region" description="Helical" evidence="12">
    <location>
        <begin position="474"/>
        <end position="494"/>
    </location>
</feature>
<evidence type="ECO:0000256" key="8">
    <source>
        <dbReference type="ARBA" id="ARBA00023065"/>
    </source>
</evidence>
<keyword evidence="3" id="KW-0813">Transport</keyword>
<feature type="transmembrane region" description="Helical" evidence="12">
    <location>
        <begin position="386"/>
        <end position="406"/>
    </location>
</feature>
<feature type="transmembrane region" description="Helical" evidence="12">
    <location>
        <begin position="155"/>
        <end position="173"/>
    </location>
</feature>
<organism evidence="13 14">
    <name type="scientific">Gemella haemolysans</name>
    <dbReference type="NCBI Taxonomy" id="1379"/>
    <lineage>
        <taxon>Bacteria</taxon>
        <taxon>Bacillati</taxon>
        <taxon>Bacillota</taxon>
        <taxon>Bacilli</taxon>
        <taxon>Bacillales</taxon>
        <taxon>Gemellaceae</taxon>
        <taxon>Gemella</taxon>
    </lineage>
</organism>
<evidence type="ECO:0000256" key="10">
    <source>
        <dbReference type="ARBA" id="ARBA00023201"/>
    </source>
</evidence>
<feature type="transmembrane region" description="Helical" evidence="12">
    <location>
        <begin position="278"/>
        <end position="299"/>
    </location>
</feature>
<feature type="transmembrane region" description="Helical" evidence="12">
    <location>
        <begin position="329"/>
        <end position="351"/>
    </location>
</feature>
<dbReference type="RefSeq" id="WP_060913392.1">
    <property type="nucleotide sequence ID" value="NZ_KQ959917.1"/>
</dbReference>
<dbReference type="NCBIfam" id="TIGR00813">
    <property type="entry name" value="sss"/>
    <property type="match status" value="1"/>
</dbReference>
<evidence type="ECO:0000256" key="6">
    <source>
        <dbReference type="ARBA" id="ARBA00022989"/>
    </source>
</evidence>
<dbReference type="InterPro" id="IPR001734">
    <property type="entry name" value="Na/solute_symporter"/>
</dbReference>
<evidence type="ECO:0000256" key="5">
    <source>
        <dbReference type="ARBA" id="ARBA00022692"/>
    </source>
</evidence>
<dbReference type="STRING" id="1379.HMPREF3186_00059"/>
<gene>
    <name evidence="13" type="ORF">HMPREF3186_00059</name>
</gene>
<evidence type="ECO:0000256" key="12">
    <source>
        <dbReference type="SAM" id="Phobius"/>
    </source>
</evidence>
<dbReference type="InterPro" id="IPR038377">
    <property type="entry name" value="Na/Glc_symporter_sf"/>
</dbReference>
<reference evidence="14" key="1">
    <citation type="submission" date="2016-01" db="EMBL/GenBank/DDBJ databases">
        <authorList>
            <person name="Mitreva M."/>
            <person name="Pepin K.H."/>
            <person name="Mihindukulasuriya K.A."/>
            <person name="Fulton R."/>
            <person name="Fronick C."/>
            <person name="O'Laughlin M."/>
            <person name="Miner T."/>
            <person name="Herter B."/>
            <person name="Rosa B.A."/>
            <person name="Cordes M."/>
            <person name="Tomlinson C."/>
            <person name="Wollam A."/>
            <person name="Palsikar V.B."/>
            <person name="Mardis E.R."/>
            <person name="Wilson R.K."/>
        </authorList>
    </citation>
    <scope>NUCLEOTIDE SEQUENCE [LARGE SCALE GENOMIC DNA]</scope>
    <source>
        <strain evidence="14">DNF01167</strain>
    </source>
</reference>
<evidence type="ECO:0000256" key="9">
    <source>
        <dbReference type="ARBA" id="ARBA00023136"/>
    </source>
</evidence>
<dbReference type="PATRIC" id="fig|1379.3.peg.60"/>
<dbReference type="PANTHER" id="PTHR42985">
    <property type="entry name" value="SODIUM-COUPLED MONOCARBOXYLATE TRANSPORTER"/>
    <property type="match status" value="1"/>
</dbReference>
<evidence type="ECO:0000256" key="2">
    <source>
        <dbReference type="ARBA" id="ARBA00006434"/>
    </source>
</evidence>
<keyword evidence="7" id="KW-0915">Sodium</keyword>
<name>A0A134A9E8_9BACL</name>
<dbReference type="OrthoDB" id="9810181at2"/>
<keyword evidence="5 12" id="KW-0812">Transmembrane</keyword>
<dbReference type="InterPro" id="IPR051163">
    <property type="entry name" value="Sodium:Solute_Symporter_SSF"/>
</dbReference>
<dbReference type="Pfam" id="PF00474">
    <property type="entry name" value="SSF"/>
    <property type="match status" value="1"/>
</dbReference>
<comment type="caution">
    <text evidence="13">The sequence shown here is derived from an EMBL/GenBank/DDBJ whole genome shotgun (WGS) entry which is preliminary data.</text>
</comment>
<keyword evidence="4" id="KW-1003">Cell membrane</keyword>
<dbReference type="GO" id="GO:0015293">
    <property type="term" value="F:symporter activity"/>
    <property type="evidence" value="ECO:0007669"/>
    <property type="project" value="TreeGrafter"/>
</dbReference>
<keyword evidence="9 12" id="KW-0472">Membrane</keyword>
<dbReference type="GO" id="GO:0006814">
    <property type="term" value="P:sodium ion transport"/>
    <property type="evidence" value="ECO:0007669"/>
    <property type="project" value="UniProtKB-KW"/>
</dbReference>
<keyword evidence="10" id="KW-0739">Sodium transport</keyword>
<proteinExistence type="inferred from homology"/>
<dbReference type="AlphaFoldDB" id="A0A134A9E8"/>
<keyword evidence="6 12" id="KW-1133">Transmembrane helix</keyword>
<evidence type="ECO:0000313" key="13">
    <source>
        <dbReference type="EMBL" id="KXB64353.1"/>
    </source>
</evidence>
<comment type="subcellular location">
    <subcellularLocation>
        <location evidence="1">Cell membrane</location>
        <topology evidence="1">Multi-pass membrane protein</topology>
    </subcellularLocation>
</comment>
<dbReference type="CDD" id="cd11495">
    <property type="entry name" value="SLC5sbd_NIS-like_u3"/>
    <property type="match status" value="1"/>
</dbReference>
<evidence type="ECO:0000256" key="4">
    <source>
        <dbReference type="ARBA" id="ARBA00022475"/>
    </source>
</evidence>
<dbReference type="PANTHER" id="PTHR42985:SF40">
    <property type="entry name" value="LD47995P-RELATED"/>
    <property type="match status" value="1"/>
</dbReference>
<evidence type="ECO:0000256" key="7">
    <source>
        <dbReference type="ARBA" id="ARBA00023053"/>
    </source>
</evidence>
<feature type="transmembrane region" description="Helical" evidence="12">
    <location>
        <begin position="445"/>
        <end position="462"/>
    </location>
</feature>
<dbReference type="EMBL" id="LSDC01000005">
    <property type="protein sequence ID" value="KXB64353.1"/>
    <property type="molecule type" value="Genomic_DNA"/>
</dbReference>
<evidence type="ECO:0000256" key="1">
    <source>
        <dbReference type="ARBA" id="ARBA00004651"/>
    </source>
</evidence>
<evidence type="ECO:0000256" key="11">
    <source>
        <dbReference type="RuleBase" id="RU362091"/>
    </source>
</evidence>
<sequence length="517" mass="55792">MDKIGFGTLNSIVLAIYLLAMLAIGVYFTKKAGESTDEFFKAGGNIPSWAVGFSIYATTLSAITFMATPEKAFNGDWTYAAGNFSIIAIIPILIHYYIPFFRKLNVTTAYEYLEERFNPSVRVVGSVLFSLFHIGRVAIVIYLPTVAITSVSTLNPFLVCAIIGLLCVVYSFLGGVEGVIWTDVIQGIILLGGAVLVIILGAYHVGGFGQITQDALANGKIVTAEKFSWSLTASTIPIIFIGSVFNSLQQYTASQDVVQRYSTTESVKETNKSIWTNGLLAFISIPIFYGMGTVLYSFYKGSHAVTKLPDFMNAEVVGKAANTTALVPYFILTALPAGVAGLVIAAILAAAQSTIASSLNSISACITVDIKQRFFGLSKDAKQDVLLARIIIIIAGVLGTIAALYFVNSNQKETWDLFLKYIGLLGVPLAGTFALGIFTKRANGAGALLGLVVAGLVCWYIQDFTTYAKQSPFIFSGFSFLSALVFGYICSFFFKSTKNITGLTIHTKDQEYVKEAK</sequence>
<feature type="transmembrane region" description="Helical" evidence="12">
    <location>
        <begin position="12"/>
        <end position="29"/>
    </location>
</feature>
<feature type="transmembrane region" description="Helical" evidence="12">
    <location>
        <begin position="179"/>
        <end position="203"/>
    </location>
</feature>
<accession>A0A134A9E8</accession>
<evidence type="ECO:0000256" key="3">
    <source>
        <dbReference type="ARBA" id="ARBA00022448"/>
    </source>
</evidence>
<feature type="transmembrane region" description="Helical" evidence="12">
    <location>
        <begin position="123"/>
        <end position="143"/>
    </location>
</feature>
<feature type="transmembrane region" description="Helical" evidence="12">
    <location>
        <begin position="418"/>
        <end position="438"/>
    </location>
</feature>
<dbReference type="Proteomes" id="UP000070355">
    <property type="component" value="Unassembled WGS sequence"/>
</dbReference>
<feature type="transmembrane region" description="Helical" evidence="12">
    <location>
        <begin position="79"/>
        <end position="98"/>
    </location>
</feature>
<keyword evidence="8" id="KW-0406">Ion transport</keyword>
<evidence type="ECO:0000313" key="14">
    <source>
        <dbReference type="Proteomes" id="UP000070355"/>
    </source>
</evidence>
<comment type="similarity">
    <text evidence="2 11">Belongs to the sodium:solute symporter (SSF) (TC 2.A.21) family.</text>
</comment>
<protein>
    <submittedName>
        <fullName evidence="13">Transporter, SSS family</fullName>
    </submittedName>
</protein>
<dbReference type="Gene3D" id="1.20.1730.10">
    <property type="entry name" value="Sodium/glucose cotransporter"/>
    <property type="match status" value="1"/>
</dbReference>